<comment type="caution">
    <text evidence="1">The sequence shown here is derived from an EMBL/GenBank/DDBJ whole genome shotgun (WGS) entry which is preliminary data.</text>
</comment>
<organism evidence="1">
    <name type="scientific">bioreactor metagenome</name>
    <dbReference type="NCBI Taxonomy" id="1076179"/>
    <lineage>
        <taxon>unclassified sequences</taxon>
        <taxon>metagenomes</taxon>
        <taxon>ecological metagenomes</taxon>
    </lineage>
</organism>
<proteinExistence type="predicted"/>
<gene>
    <name evidence="1" type="ORF">SDC9_102521</name>
</gene>
<reference evidence="1" key="1">
    <citation type="submission" date="2019-08" db="EMBL/GenBank/DDBJ databases">
        <authorList>
            <person name="Kucharzyk K."/>
            <person name="Murdoch R.W."/>
            <person name="Higgins S."/>
            <person name="Loffler F."/>
        </authorList>
    </citation>
    <scope>NUCLEOTIDE SEQUENCE</scope>
</reference>
<dbReference type="EMBL" id="VSSQ01015405">
    <property type="protein sequence ID" value="MPM55724.1"/>
    <property type="molecule type" value="Genomic_DNA"/>
</dbReference>
<name>A0A645B1Y3_9ZZZZ</name>
<protein>
    <submittedName>
        <fullName evidence="1">Uncharacterized protein</fullName>
    </submittedName>
</protein>
<sequence>MKECHLLLVLAPCRFVEPVISFVIPPLVEQAQSQMIEWFAVLGVGIPCLKAGDCPSEKSLCLDEQATLHQHQTVGIAEPAVRGIAGEPFQIVRINREGSMTVLLQMECSKPQLLTASDILGIEGRLCRFRKFCLTLLLLTKGQNLSTFRIDKPYRNL</sequence>
<evidence type="ECO:0000313" key="1">
    <source>
        <dbReference type="EMBL" id="MPM55724.1"/>
    </source>
</evidence>
<dbReference type="AlphaFoldDB" id="A0A645B1Y3"/>
<accession>A0A645B1Y3</accession>